<organism evidence="2 3">
    <name type="scientific">Romanomermis culicivorax</name>
    <name type="common">Nematode worm</name>
    <dbReference type="NCBI Taxonomy" id="13658"/>
    <lineage>
        <taxon>Eukaryota</taxon>
        <taxon>Metazoa</taxon>
        <taxon>Ecdysozoa</taxon>
        <taxon>Nematoda</taxon>
        <taxon>Enoplea</taxon>
        <taxon>Dorylaimia</taxon>
        <taxon>Mermithida</taxon>
        <taxon>Mermithoidea</taxon>
        <taxon>Mermithidae</taxon>
        <taxon>Romanomermis</taxon>
    </lineage>
</organism>
<protein>
    <submittedName>
        <fullName evidence="3">Uncharacterized protein</fullName>
    </submittedName>
</protein>
<evidence type="ECO:0000313" key="2">
    <source>
        <dbReference type="Proteomes" id="UP000887565"/>
    </source>
</evidence>
<sequence>MEPKQVHSSNVKPIVKQLATSQFLILGVVGFDIEKIKKAEALKAGPSKKKVNQWKDLSDPEDMDTMDQQNRTNDVNNQLHTEMLQGLLFFKLMDLIDVVWYITAGLAMNKTPPQD</sequence>
<dbReference type="AlphaFoldDB" id="A0A915JL93"/>
<reference evidence="3" key="1">
    <citation type="submission" date="2022-11" db="UniProtKB">
        <authorList>
            <consortium name="WormBaseParasite"/>
        </authorList>
    </citation>
    <scope>IDENTIFICATION</scope>
</reference>
<evidence type="ECO:0000256" key="1">
    <source>
        <dbReference type="SAM" id="MobiDB-lite"/>
    </source>
</evidence>
<dbReference type="Proteomes" id="UP000887565">
    <property type="component" value="Unplaced"/>
</dbReference>
<name>A0A915JL93_ROMCU</name>
<accession>A0A915JL93</accession>
<evidence type="ECO:0000313" key="3">
    <source>
        <dbReference type="WBParaSite" id="nRc.2.0.1.t26878-RA"/>
    </source>
</evidence>
<keyword evidence="2" id="KW-1185">Reference proteome</keyword>
<proteinExistence type="predicted"/>
<dbReference type="WBParaSite" id="nRc.2.0.1.t26878-RA">
    <property type="protein sequence ID" value="nRc.2.0.1.t26878-RA"/>
    <property type="gene ID" value="nRc.2.0.1.g26878"/>
</dbReference>
<feature type="region of interest" description="Disordered" evidence="1">
    <location>
        <begin position="49"/>
        <end position="70"/>
    </location>
</feature>